<protein>
    <submittedName>
        <fullName evidence="2">Uncharacterized protein</fullName>
    </submittedName>
</protein>
<accession>A0A0F9TL84</accession>
<reference evidence="2" key="1">
    <citation type="journal article" date="2015" name="Nature">
        <title>Complex archaea that bridge the gap between prokaryotes and eukaryotes.</title>
        <authorList>
            <person name="Spang A."/>
            <person name="Saw J.H."/>
            <person name="Jorgensen S.L."/>
            <person name="Zaremba-Niedzwiedzka K."/>
            <person name="Martijn J."/>
            <person name="Lind A.E."/>
            <person name="van Eijk R."/>
            <person name="Schleper C."/>
            <person name="Guy L."/>
            <person name="Ettema T.J."/>
        </authorList>
    </citation>
    <scope>NUCLEOTIDE SEQUENCE</scope>
</reference>
<evidence type="ECO:0000313" key="2">
    <source>
        <dbReference type="EMBL" id="KKN75687.1"/>
    </source>
</evidence>
<keyword evidence="1" id="KW-0472">Membrane</keyword>
<keyword evidence="1" id="KW-1133">Transmembrane helix</keyword>
<evidence type="ECO:0000256" key="1">
    <source>
        <dbReference type="SAM" id="Phobius"/>
    </source>
</evidence>
<feature type="transmembrane region" description="Helical" evidence="1">
    <location>
        <begin position="6"/>
        <end position="25"/>
    </location>
</feature>
<sequence length="108" mass="12572">MTNMIILSVTIILFIIILVVSSIRIDKQRTKLYKQVRFWEEVGRVEKEIDLLCALSEYLLPLKKDMDRLNANVEGRHAVVKISGWPEQHALGIIRCCGFELDWKESNE</sequence>
<dbReference type="EMBL" id="LAZR01000305">
    <property type="protein sequence ID" value="KKN75687.1"/>
    <property type="molecule type" value="Genomic_DNA"/>
</dbReference>
<organism evidence="2">
    <name type="scientific">marine sediment metagenome</name>
    <dbReference type="NCBI Taxonomy" id="412755"/>
    <lineage>
        <taxon>unclassified sequences</taxon>
        <taxon>metagenomes</taxon>
        <taxon>ecological metagenomes</taxon>
    </lineage>
</organism>
<dbReference type="AlphaFoldDB" id="A0A0F9TL84"/>
<comment type="caution">
    <text evidence="2">The sequence shown here is derived from an EMBL/GenBank/DDBJ whole genome shotgun (WGS) entry which is preliminary data.</text>
</comment>
<proteinExistence type="predicted"/>
<gene>
    <name evidence="2" type="ORF">LCGC14_0377900</name>
</gene>
<name>A0A0F9TL84_9ZZZZ</name>
<keyword evidence="1" id="KW-0812">Transmembrane</keyword>